<evidence type="ECO:0000256" key="1">
    <source>
        <dbReference type="ARBA" id="ARBA00022737"/>
    </source>
</evidence>
<sequence>MPFRQKFRSLFKGSSPKDQTSTQQVLAKQDGQNGASSTSTLPVQTSIASSAPTGLPERLWDQAYDKLKISDAALIQAYEKILSRRLSGQGFDTPVTASDRNIIAQHDTNARRKQMLQLIQDGLDKTAGEAKIKRAIGVVLFAKDIVSTAIQAAPQAALAWTGVCVALEMIQKPIDATEANRSGIEYVTDRMEWYWNLSSAVLEKNGNERGLSGVRDELETQVVDLYILLISYEIKSVCSYYRNRGLALIRDVASLDDWNGDMKSIQDAERVFHDDSNTYANLKMVSNLNQLVSHAETQSNVQLAKEDQQCIKDLRLTDPLDDKRRIEQTKGGLLQESYRWILENPEYQQWRDSDENRLLWIKGDPGKGKTMLLCGIIDELNRQPSRSGLVSYFFCQATDQNLNNATAVLRGLIFMLVRQQPSLVSHVRKRYDQAGGKLFEGANTWFALSDILTTILQEPVLKGAYLVVDALDECVSGQEQLLDLVVRVSGTEARVKWLVSSRNLSQIEERLQLAKQKVKLSLELNAESIASAVKIYIGDKVQKLSKLKEYDEHIHDQVRDYLFENANDTFLWVALVCQNLEKYTRWKVLDMLSAFPPGLDLLYKRIMGQVLEGDESDVSLCKQVLLVIMSVYRPITLRELGPLVEIDQELSDNVDYLRHIVALCGSFLTIRKDTIYFVHQSAKDYLSKNEGAIFAPLLKDIHHTMVSLSLQAMTKILRKDIYELPCLELLPDEDSDEDVNMLENDPLSAVQYSCVYWVDHLRKASTMGAYLKDKGPVDVFLHEHLLHWLEALGHLHQVSAGVLSIVALKDLVAMHIDLSFTIDGVSNSPRFKSIHLRSSAVLLRASCGKLSTE</sequence>
<organism evidence="4 5">
    <name type="scientific">Trichoderma parareesei</name>
    <name type="common">Filamentous fungus</name>
    <dbReference type="NCBI Taxonomy" id="858221"/>
    <lineage>
        <taxon>Eukaryota</taxon>
        <taxon>Fungi</taxon>
        <taxon>Dikarya</taxon>
        <taxon>Ascomycota</taxon>
        <taxon>Pezizomycotina</taxon>
        <taxon>Sordariomycetes</taxon>
        <taxon>Hypocreomycetidae</taxon>
        <taxon>Hypocreales</taxon>
        <taxon>Hypocreaceae</taxon>
        <taxon>Trichoderma</taxon>
    </lineage>
</organism>
<evidence type="ECO:0000256" key="2">
    <source>
        <dbReference type="SAM" id="MobiDB-lite"/>
    </source>
</evidence>
<comment type="caution">
    <text evidence="4">The sequence shown here is derived from an EMBL/GenBank/DDBJ whole genome shotgun (WGS) entry which is preliminary data.</text>
</comment>
<dbReference type="PANTHER" id="PTHR10039">
    <property type="entry name" value="AMELOGENIN"/>
    <property type="match status" value="1"/>
</dbReference>
<dbReference type="InterPro" id="IPR027417">
    <property type="entry name" value="P-loop_NTPase"/>
</dbReference>
<accession>A0A2H2ZGS7</accession>
<dbReference type="EMBL" id="LFMI01000325">
    <property type="protein sequence ID" value="OTA02490.1"/>
    <property type="molecule type" value="Genomic_DNA"/>
</dbReference>
<dbReference type="AlphaFoldDB" id="A0A2H2ZGS7"/>
<feature type="domain" description="NACHT" evidence="3">
    <location>
        <begin position="357"/>
        <end position="578"/>
    </location>
</feature>
<dbReference type="Pfam" id="PF17100">
    <property type="entry name" value="NACHT_N"/>
    <property type="match status" value="1"/>
</dbReference>
<protein>
    <recommendedName>
        <fullName evidence="3">NACHT domain-containing protein</fullName>
    </recommendedName>
</protein>
<keyword evidence="1" id="KW-0677">Repeat</keyword>
<dbReference type="SUPFAM" id="SSF52540">
    <property type="entry name" value="P-loop containing nucleoside triphosphate hydrolases"/>
    <property type="match status" value="1"/>
</dbReference>
<keyword evidence="5" id="KW-1185">Reference proteome</keyword>
<reference evidence="4 5" key="1">
    <citation type="journal article" date="2015" name="Genome Announc.">
        <title>Genome sequence and annotation of Trichoderma parareesei, the ancestor of the cellulase producer Trichoderma reesei.</title>
        <authorList>
            <person name="Yang D."/>
            <person name="Pomraning K."/>
            <person name="Kopchinskiy A."/>
            <person name="Karimi Aghcheh R."/>
            <person name="Atanasova L."/>
            <person name="Chenthamara K."/>
            <person name="Baker S.E."/>
            <person name="Zhang R."/>
            <person name="Shen Q."/>
            <person name="Freitag M."/>
            <person name="Kubicek C.P."/>
            <person name="Druzhinina I.S."/>
        </authorList>
    </citation>
    <scope>NUCLEOTIDE SEQUENCE [LARGE SCALE GENOMIC DNA]</scope>
    <source>
        <strain evidence="4 5">CBS 125925</strain>
    </source>
</reference>
<evidence type="ECO:0000313" key="4">
    <source>
        <dbReference type="EMBL" id="OTA02490.1"/>
    </source>
</evidence>
<evidence type="ECO:0000259" key="3">
    <source>
        <dbReference type="PROSITE" id="PS50837"/>
    </source>
</evidence>
<proteinExistence type="predicted"/>
<dbReference type="PANTHER" id="PTHR10039:SF17">
    <property type="entry name" value="FUNGAL STAND N-TERMINAL GOODBYE DOMAIN-CONTAINING PROTEIN-RELATED"/>
    <property type="match status" value="1"/>
</dbReference>
<name>A0A2H2ZGS7_TRIPA</name>
<dbReference type="InterPro" id="IPR007111">
    <property type="entry name" value="NACHT_NTPase"/>
</dbReference>
<dbReference type="Gene3D" id="3.40.50.300">
    <property type="entry name" value="P-loop containing nucleotide triphosphate hydrolases"/>
    <property type="match status" value="1"/>
</dbReference>
<dbReference type="Pfam" id="PF24883">
    <property type="entry name" value="NPHP3_N"/>
    <property type="match status" value="1"/>
</dbReference>
<dbReference type="OrthoDB" id="538223at2759"/>
<dbReference type="InterPro" id="IPR031359">
    <property type="entry name" value="NACHT_N"/>
</dbReference>
<dbReference type="PROSITE" id="PS50837">
    <property type="entry name" value="NACHT"/>
    <property type="match status" value="1"/>
</dbReference>
<dbReference type="Proteomes" id="UP000219286">
    <property type="component" value="Unassembled WGS sequence"/>
</dbReference>
<feature type="region of interest" description="Disordered" evidence="2">
    <location>
        <begin position="1"/>
        <end position="42"/>
    </location>
</feature>
<dbReference type="FunFam" id="3.40.50.300:FF:001638">
    <property type="entry name" value="NACHT and WD40 domain protein"/>
    <property type="match status" value="1"/>
</dbReference>
<evidence type="ECO:0000313" key="5">
    <source>
        <dbReference type="Proteomes" id="UP000219286"/>
    </source>
</evidence>
<feature type="compositionally biased region" description="Polar residues" evidence="2">
    <location>
        <begin position="16"/>
        <end position="42"/>
    </location>
</feature>
<dbReference type="InterPro" id="IPR056884">
    <property type="entry name" value="NPHP3-like_N"/>
</dbReference>
<gene>
    <name evidence="4" type="ORF">A9Z42_0028690</name>
</gene>